<dbReference type="InterPro" id="IPR003094">
    <property type="entry name" value="6Pfruct_kin"/>
</dbReference>
<dbReference type="SUPFAM" id="SSF53254">
    <property type="entry name" value="Phosphoglycerate mutase-like"/>
    <property type="match status" value="1"/>
</dbReference>
<evidence type="ECO:0000313" key="1">
    <source>
        <dbReference type="EMBL" id="MCB8879890.1"/>
    </source>
</evidence>
<dbReference type="GO" id="GO:0005524">
    <property type="term" value="F:ATP binding"/>
    <property type="evidence" value="ECO:0007669"/>
    <property type="project" value="InterPro"/>
</dbReference>
<dbReference type="Pfam" id="PF00300">
    <property type="entry name" value="His_Phos_1"/>
    <property type="match status" value="1"/>
</dbReference>
<dbReference type="GO" id="GO:0005829">
    <property type="term" value="C:cytosol"/>
    <property type="evidence" value="ECO:0007669"/>
    <property type="project" value="TreeGrafter"/>
</dbReference>
<gene>
    <name evidence="1" type="ORF">ACELLULO517_06565</name>
</gene>
<dbReference type="InterPro" id="IPR013078">
    <property type="entry name" value="His_Pase_superF_clade-1"/>
</dbReference>
<name>A0A963Z120_9PROT</name>
<dbReference type="GO" id="GO:0003873">
    <property type="term" value="F:6-phosphofructo-2-kinase activity"/>
    <property type="evidence" value="ECO:0007669"/>
    <property type="project" value="TreeGrafter"/>
</dbReference>
<accession>A0A963Z120</accession>
<dbReference type="GO" id="GO:0006003">
    <property type="term" value="P:fructose 2,6-bisphosphate metabolic process"/>
    <property type="evidence" value="ECO:0007669"/>
    <property type="project" value="InterPro"/>
</dbReference>
<comment type="caution">
    <text evidence="1">The sequence shown here is derived from an EMBL/GenBank/DDBJ whole genome shotgun (WGS) entry which is preliminary data.</text>
</comment>
<dbReference type="SMART" id="SM00855">
    <property type="entry name" value="PGAM"/>
    <property type="match status" value="1"/>
</dbReference>
<dbReference type="Gene3D" id="3.40.50.1240">
    <property type="entry name" value="Phosphoglycerate mutase-like"/>
    <property type="match status" value="1"/>
</dbReference>
<reference evidence="1 2" key="1">
    <citation type="journal article" date="2021" name="Microorganisms">
        <title>Acidisoma silvae sp. nov. and Acidisomacellulosilytica sp. nov., Two Acidophilic Bacteria Isolated from Decaying Wood, Hydrolyzing Cellulose and Producing Poly-3-hydroxybutyrate.</title>
        <authorList>
            <person name="Mieszkin S."/>
            <person name="Pouder E."/>
            <person name="Uroz S."/>
            <person name="Simon-Colin C."/>
            <person name="Alain K."/>
        </authorList>
    </citation>
    <scope>NUCLEOTIDE SEQUENCE [LARGE SCALE GENOMIC DNA]</scope>
    <source>
        <strain evidence="1 2">HW T5.17</strain>
    </source>
</reference>
<organism evidence="1 2">
    <name type="scientific">Acidisoma cellulosilyticum</name>
    <dbReference type="NCBI Taxonomy" id="2802395"/>
    <lineage>
        <taxon>Bacteria</taxon>
        <taxon>Pseudomonadati</taxon>
        <taxon>Pseudomonadota</taxon>
        <taxon>Alphaproteobacteria</taxon>
        <taxon>Acetobacterales</taxon>
        <taxon>Acidocellaceae</taxon>
        <taxon>Acidisoma</taxon>
    </lineage>
</organism>
<dbReference type="AlphaFoldDB" id="A0A963Z120"/>
<keyword evidence="2" id="KW-1185">Reference proteome</keyword>
<dbReference type="EMBL" id="JAESVA010000002">
    <property type="protein sequence ID" value="MCB8879890.1"/>
    <property type="molecule type" value="Genomic_DNA"/>
</dbReference>
<dbReference type="PANTHER" id="PTHR10606">
    <property type="entry name" value="6-PHOSPHOFRUCTO-2-KINASE/FRUCTOSE-2,6-BISPHOSPHATASE"/>
    <property type="match status" value="1"/>
</dbReference>
<dbReference type="Proteomes" id="UP000721844">
    <property type="component" value="Unassembled WGS sequence"/>
</dbReference>
<dbReference type="RefSeq" id="WP_227306505.1">
    <property type="nucleotide sequence ID" value="NZ_JAESVA010000002.1"/>
</dbReference>
<proteinExistence type="predicted"/>
<dbReference type="InterPro" id="IPR029033">
    <property type="entry name" value="His_PPase_superfam"/>
</dbReference>
<evidence type="ECO:0000313" key="2">
    <source>
        <dbReference type="Proteomes" id="UP000721844"/>
    </source>
</evidence>
<sequence>MSLRLTLIAHAASTATRQASFPLDEGLEPQGWQKAQALAGSLGRVDGAWTAPSLRTRQTAQVLGLVAQMEPALADIDLGAWAGRALAEVAAAEPEGLARWTADPAAAPHSGESVLDLLARVASWLAGLQGQDGRFVAITHAAVIRAVLISVLEADPKSFWRIDVEPLCFARLQAHAGRWTLRSLGWNAGEAA</sequence>
<protein>
    <submittedName>
        <fullName evidence="1">Histidine phosphatase family protein</fullName>
    </submittedName>
</protein>